<name>A0ABQ7W0Y4_SOLTU</name>
<sequence length="146" mass="15476">MDEVIRVNDKSPIGVISSSPDHGVCASAADVDKTVVAASSQDTSSPLDERTCDSKEDACKYASPTGVSVVPFSLDRDICTSLMDVHRTIVVASSQGVVSSSLDHGIFASLANANRTDVVAFSQNTSSPLDDRTCNSQVDPFKDSYW</sequence>
<protein>
    <submittedName>
        <fullName evidence="1">Uncharacterized protein</fullName>
    </submittedName>
</protein>
<dbReference type="Proteomes" id="UP000826656">
    <property type="component" value="Unassembled WGS sequence"/>
</dbReference>
<evidence type="ECO:0000313" key="1">
    <source>
        <dbReference type="EMBL" id="KAH0773477.1"/>
    </source>
</evidence>
<dbReference type="EMBL" id="JAIVGD010000005">
    <property type="protein sequence ID" value="KAH0773477.1"/>
    <property type="molecule type" value="Genomic_DNA"/>
</dbReference>
<comment type="caution">
    <text evidence="1">The sequence shown here is derived from an EMBL/GenBank/DDBJ whole genome shotgun (WGS) entry which is preliminary data.</text>
</comment>
<gene>
    <name evidence="1" type="ORF">KY290_010614</name>
</gene>
<evidence type="ECO:0000313" key="2">
    <source>
        <dbReference type="Proteomes" id="UP000826656"/>
    </source>
</evidence>
<keyword evidence="2" id="KW-1185">Reference proteome</keyword>
<accession>A0ABQ7W0Y4</accession>
<organism evidence="1 2">
    <name type="scientific">Solanum tuberosum</name>
    <name type="common">Potato</name>
    <dbReference type="NCBI Taxonomy" id="4113"/>
    <lineage>
        <taxon>Eukaryota</taxon>
        <taxon>Viridiplantae</taxon>
        <taxon>Streptophyta</taxon>
        <taxon>Embryophyta</taxon>
        <taxon>Tracheophyta</taxon>
        <taxon>Spermatophyta</taxon>
        <taxon>Magnoliopsida</taxon>
        <taxon>eudicotyledons</taxon>
        <taxon>Gunneridae</taxon>
        <taxon>Pentapetalae</taxon>
        <taxon>asterids</taxon>
        <taxon>lamiids</taxon>
        <taxon>Solanales</taxon>
        <taxon>Solanaceae</taxon>
        <taxon>Solanoideae</taxon>
        <taxon>Solaneae</taxon>
        <taxon>Solanum</taxon>
    </lineage>
</organism>
<proteinExistence type="predicted"/>
<reference evidence="1 2" key="1">
    <citation type="journal article" date="2021" name="bioRxiv">
        <title>Chromosome-scale and haplotype-resolved genome assembly of a tetraploid potato cultivar.</title>
        <authorList>
            <person name="Sun H."/>
            <person name="Jiao W.-B."/>
            <person name="Krause K."/>
            <person name="Campoy J.A."/>
            <person name="Goel M."/>
            <person name="Folz-Donahue K."/>
            <person name="Kukat C."/>
            <person name="Huettel B."/>
            <person name="Schneeberger K."/>
        </authorList>
    </citation>
    <scope>NUCLEOTIDE SEQUENCE [LARGE SCALE GENOMIC DNA]</scope>
    <source>
        <strain evidence="1">SolTubOtavaFocal</strain>
        <tissue evidence="1">Leaves</tissue>
    </source>
</reference>